<dbReference type="PIRSF" id="PIRSF000477">
    <property type="entry name" value="PurNPase"/>
    <property type="match status" value="1"/>
</dbReference>
<evidence type="ECO:0000313" key="11">
    <source>
        <dbReference type="Proteomes" id="UP000184066"/>
    </source>
</evidence>
<dbReference type="EMBL" id="FRDL01000002">
    <property type="protein sequence ID" value="SHN57584.1"/>
    <property type="molecule type" value="Genomic_DNA"/>
</dbReference>
<evidence type="ECO:0000256" key="5">
    <source>
        <dbReference type="ARBA" id="ARBA00013834"/>
    </source>
</evidence>
<dbReference type="InterPro" id="IPR000845">
    <property type="entry name" value="Nucleoside_phosphorylase_d"/>
</dbReference>
<dbReference type="GO" id="GO:0009116">
    <property type="term" value="P:nucleoside metabolic process"/>
    <property type="evidence" value="ECO:0007669"/>
    <property type="project" value="InterPro"/>
</dbReference>
<dbReference type="PANTHER" id="PTHR11904:SF9">
    <property type="entry name" value="PURINE NUCLEOSIDE PHOSPHORYLASE-RELATED"/>
    <property type="match status" value="1"/>
</dbReference>
<dbReference type="GO" id="GO:0004731">
    <property type="term" value="F:purine-nucleoside phosphorylase activity"/>
    <property type="evidence" value="ECO:0007669"/>
    <property type="project" value="UniProtKB-EC"/>
</dbReference>
<dbReference type="EC" id="2.4.2.1" evidence="4"/>
<dbReference type="PANTHER" id="PTHR11904">
    <property type="entry name" value="METHYLTHIOADENOSINE/PURINE NUCLEOSIDE PHOSPHORYLASE"/>
    <property type="match status" value="1"/>
</dbReference>
<evidence type="ECO:0000256" key="8">
    <source>
        <dbReference type="ARBA" id="ARBA00031036"/>
    </source>
</evidence>
<dbReference type="InterPro" id="IPR011268">
    <property type="entry name" value="Purine_phosphorylase"/>
</dbReference>
<dbReference type="InterPro" id="IPR011269">
    <property type="entry name" value="PUNP"/>
</dbReference>
<name>A0A1M7SGJ0_9RHOB</name>
<evidence type="ECO:0000256" key="1">
    <source>
        <dbReference type="ARBA" id="ARBA00005058"/>
    </source>
</evidence>
<comment type="subunit">
    <text evidence="3">Homotrimer.</text>
</comment>
<proteinExistence type="inferred from homology"/>
<keyword evidence="6" id="KW-0328">Glycosyltransferase</keyword>
<evidence type="ECO:0000256" key="4">
    <source>
        <dbReference type="ARBA" id="ARBA00011886"/>
    </source>
</evidence>
<dbReference type="Proteomes" id="UP000184066">
    <property type="component" value="Unassembled WGS sequence"/>
</dbReference>
<organism evidence="10 11">
    <name type="scientific">Oceanicella actignis</name>
    <dbReference type="NCBI Taxonomy" id="1189325"/>
    <lineage>
        <taxon>Bacteria</taxon>
        <taxon>Pseudomonadati</taxon>
        <taxon>Pseudomonadota</taxon>
        <taxon>Alphaproteobacteria</taxon>
        <taxon>Rhodobacterales</taxon>
        <taxon>Paracoccaceae</taxon>
        <taxon>Oceanicella</taxon>
    </lineage>
</organism>
<sequence>MTQAAQIIREAAGDEPVRLGLVLGSGLGALAEEVEDAAVFAFSELPGFPASGVSGHAGALSVGRLRGVRAALLSGRAHYYERGDPAAMRTPIETLRALGAEAVLLTNSAGSTRADMPPGSLMIIRDHINFSGLNPLIGEEGDARFVNMVDAYDPELRARLHEAGAGLFEGVYAWFSGPSFETPAEIEAIRVLGADAVGMSTVPETILARRFGLRVAAVSVITNFAAGMTGQALSHDETKTEAARAQTRFRALVRHFVESFA</sequence>
<evidence type="ECO:0000256" key="6">
    <source>
        <dbReference type="ARBA" id="ARBA00022676"/>
    </source>
</evidence>
<evidence type="ECO:0000256" key="3">
    <source>
        <dbReference type="ARBA" id="ARBA00011233"/>
    </source>
</evidence>
<gene>
    <name evidence="10" type="ORF">SAMN05216200_102379</name>
</gene>
<keyword evidence="7" id="KW-0808">Transferase</keyword>
<comment type="similarity">
    <text evidence="2">Belongs to the PNP/MTAP phosphorylase family.</text>
</comment>
<dbReference type="NCBIfam" id="NF006054">
    <property type="entry name" value="PRK08202.1"/>
    <property type="match status" value="1"/>
</dbReference>
<dbReference type="Gene3D" id="3.40.50.1580">
    <property type="entry name" value="Nucleoside phosphorylase domain"/>
    <property type="match status" value="1"/>
</dbReference>
<dbReference type="Pfam" id="PF01048">
    <property type="entry name" value="PNP_UDP_1"/>
    <property type="match status" value="1"/>
</dbReference>
<evidence type="ECO:0000259" key="9">
    <source>
        <dbReference type="Pfam" id="PF01048"/>
    </source>
</evidence>
<evidence type="ECO:0000256" key="7">
    <source>
        <dbReference type="ARBA" id="ARBA00022679"/>
    </source>
</evidence>
<keyword evidence="11" id="KW-1185">Reference proteome</keyword>
<comment type="pathway">
    <text evidence="1">Purine metabolism; purine nucleoside salvage.</text>
</comment>
<protein>
    <recommendedName>
        <fullName evidence="5">Purine nucleoside phosphorylase</fullName>
        <ecNumber evidence="4">2.4.2.1</ecNumber>
    </recommendedName>
    <alternativeName>
        <fullName evidence="8">Inosine-guanosine phosphorylase</fullName>
    </alternativeName>
</protein>
<evidence type="ECO:0000256" key="2">
    <source>
        <dbReference type="ARBA" id="ARBA00006751"/>
    </source>
</evidence>
<dbReference type="STRING" id="1189325.SAMN04488119_103130"/>
<dbReference type="GO" id="GO:0005737">
    <property type="term" value="C:cytoplasm"/>
    <property type="evidence" value="ECO:0007669"/>
    <property type="project" value="TreeGrafter"/>
</dbReference>
<dbReference type="NCBIfam" id="TIGR01697">
    <property type="entry name" value="PNPH-PUNA-XAPA"/>
    <property type="match status" value="1"/>
</dbReference>
<dbReference type="SUPFAM" id="SSF53167">
    <property type="entry name" value="Purine and uridine phosphorylases"/>
    <property type="match status" value="1"/>
</dbReference>
<reference evidence="10 11" key="1">
    <citation type="submission" date="2016-12" db="EMBL/GenBank/DDBJ databases">
        <authorList>
            <person name="Song W.-J."/>
            <person name="Kurnit D.M."/>
        </authorList>
    </citation>
    <scope>NUCLEOTIDE SEQUENCE [LARGE SCALE GENOMIC DNA]</scope>
    <source>
        <strain evidence="10 11">CGMCC 1.10808</strain>
    </source>
</reference>
<dbReference type="RefSeq" id="WP_072746432.1">
    <property type="nucleotide sequence ID" value="NZ_FOHL01000003.1"/>
</dbReference>
<dbReference type="OrthoDB" id="1523230at2"/>
<dbReference type="InterPro" id="IPR035994">
    <property type="entry name" value="Nucleoside_phosphorylase_sf"/>
</dbReference>
<accession>A0A1M7SGJ0</accession>
<feature type="domain" description="Nucleoside phosphorylase" evidence="9">
    <location>
        <begin position="19"/>
        <end position="258"/>
    </location>
</feature>
<dbReference type="UniPathway" id="UPA00606"/>
<dbReference type="NCBIfam" id="TIGR01698">
    <property type="entry name" value="PUNP"/>
    <property type="match status" value="1"/>
</dbReference>
<dbReference type="CDD" id="cd09009">
    <property type="entry name" value="PNP-EcPNPII_like"/>
    <property type="match status" value="1"/>
</dbReference>
<evidence type="ECO:0000313" key="10">
    <source>
        <dbReference type="EMBL" id="SHN57584.1"/>
    </source>
</evidence>
<dbReference type="AlphaFoldDB" id="A0A1M7SGJ0"/>